<evidence type="ECO:0000313" key="3">
    <source>
        <dbReference type="Proteomes" id="UP001063166"/>
    </source>
</evidence>
<keyword evidence="1" id="KW-1133">Transmembrane helix</keyword>
<comment type="caution">
    <text evidence="2">The sequence shown here is derived from an EMBL/GenBank/DDBJ whole genome shotgun (WGS) entry which is preliminary data.</text>
</comment>
<keyword evidence="3" id="KW-1185">Reference proteome</keyword>
<dbReference type="GO" id="GO:0016740">
    <property type="term" value="F:transferase activity"/>
    <property type="evidence" value="ECO:0007669"/>
    <property type="project" value="UniProtKB-KW"/>
</dbReference>
<dbReference type="Proteomes" id="UP001063166">
    <property type="component" value="Unassembled WGS sequence"/>
</dbReference>
<evidence type="ECO:0000313" key="2">
    <source>
        <dbReference type="EMBL" id="GLB41664.1"/>
    </source>
</evidence>
<dbReference type="EMBL" id="BRPK01000010">
    <property type="protein sequence ID" value="GLB41664.1"/>
    <property type="molecule type" value="Genomic_DNA"/>
</dbReference>
<sequence>MTWLADLIPPPDTREPLTLITFFRDLVAPLLCYYATAVLVLLPNTLVIRLAVLPLSLWTFFNGATRLDIVKAYNNERLAYLNQGLVIIYTAMSMRIIVWSFQTKPFWRVNNLRETTREFYSRSPPTPSPKVILSNAFELCCNLRGCGWNWSPYLQIPPETRPTSSTGAYAAATFLSALFHLVMFDIFQYSIQWYSPDTIGGAGGVPSSTQACHQLSDTQDQP</sequence>
<proteinExistence type="predicted"/>
<reference evidence="2" key="1">
    <citation type="submission" date="2022-07" db="EMBL/GenBank/DDBJ databases">
        <title>The genome of Lyophyllum shimeji provides insight into the initial evolution of ectomycorrhizal fungal genome.</title>
        <authorList>
            <person name="Kobayashi Y."/>
            <person name="Shibata T."/>
            <person name="Hirakawa H."/>
            <person name="Shigenobu S."/>
            <person name="Nishiyama T."/>
            <person name="Yamada A."/>
            <person name="Hasebe M."/>
            <person name="Kawaguchi M."/>
        </authorList>
    </citation>
    <scope>NUCLEOTIDE SEQUENCE</scope>
    <source>
        <strain evidence="2">AT787</strain>
    </source>
</reference>
<evidence type="ECO:0000256" key="1">
    <source>
        <dbReference type="SAM" id="Phobius"/>
    </source>
</evidence>
<dbReference type="AlphaFoldDB" id="A0A9P3UNI9"/>
<accession>A0A9P3UNI9</accession>
<feature type="transmembrane region" description="Helical" evidence="1">
    <location>
        <begin position="79"/>
        <end position="101"/>
    </location>
</feature>
<feature type="transmembrane region" description="Helical" evidence="1">
    <location>
        <begin position="33"/>
        <end position="58"/>
    </location>
</feature>
<name>A0A9P3UNI9_LYOSH</name>
<gene>
    <name evidence="2" type="ORF">LshimejAT787_1002640</name>
</gene>
<protein>
    <submittedName>
        <fullName evidence="2">Membrane bound O-acyl transferase family protein</fullName>
    </submittedName>
</protein>
<organism evidence="2 3">
    <name type="scientific">Lyophyllum shimeji</name>
    <name type="common">Hon-shimeji</name>
    <name type="synonym">Tricholoma shimeji</name>
    <dbReference type="NCBI Taxonomy" id="47721"/>
    <lineage>
        <taxon>Eukaryota</taxon>
        <taxon>Fungi</taxon>
        <taxon>Dikarya</taxon>
        <taxon>Basidiomycota</taxon>
        <taxon>Agaricomycotina</taxon>
        <taxon>Agaricomycetes</taxon>
        <taxon>Agaricomycetidae</taxon>
        <taxon>Agaricales</taxon>
        <taxon>Tricholomatineae</taxon>
        <taxon>Lyophyllaceae</taxon>
        <taxon>Lyophyllum</taxon>
    </lineage>
</organism>
<keyword evidence="1" id="KW-0812">Transmembrane</keyword>
<keyword evidence="2" id="KW-0808">Transferase</keyword>
<dbReference type="OrthoDB" id="1077582at2759"/>
<keyword evidence="1" id="KW-0472">Membrane</keyword>